<dbReference type="InterPro" id="IPR005238">
    <property type="entry name" value="ComB-like"/>
</dbReference>
<dbReference type="GO" id="GO:0000287">
    <property type="term" value="F:magnesium ion binding"/>
    <property type="evidence" value="ECO:0007669"/>
    <property type="project" value="InterPro"/>
</dbReference>
<evidence type="ECO:0000313" key="3">
    <source>
        <dbReference type="Proteomes" id="UP000283946"/>
    </source>
</evidence>
<dbReference type="RefSeq" id="WP_104265257.1">
    <property type="nucleotide sequence ID" value="NZ_CP028130.1"/>
</dbReference>
<dbReference type="SUPFAM" id="SSF142823">
    <property type="entry name" value="ComB-like"/>
    <property type="match status" value="1"/>
</dbReference>
<accession>A0AAD1AEU6</accession>
<protein>
    <recommendedName>
        <fullName evidence="1">Probable 2-phosphosulfolactate phosphatase</fullName>
    </recommendedName>
</protein>
<dbReference type="InterPro" id="IPR036702">
    <property type="entry name" value="ComB-like_sf"/>
</dbReference>
<name>A0AAD1AEU6_9MICO</name>
<dbReference type="AlphaFoldDB" id="A0AAD1AEU6"/>
<dbReference type="EMBL" id="CP028130">
    <property type="protein sequence ID" value="AZZ56107.1"/>
    <property type="molecule type" value="Genomic_DNA"/>
</dbReference>
<dbReference type="Proteomes" id="UP000283946">
    <property type="component" value="Chromosome"/>
</dbReference>
<organism evidence="2 3">
    <name type="scientific">Rathayibacter iranicus</name>
    <dbReference type="NCBI Taxonomy" id="59737"/>
    <lineage>
        <taxon>Bacteria</taxon>
        <taxon>Bacillati</taxon>
        <taxon>Actinomycetota</taxon>
        <taxon>Actinomycetes</taxon>
        <taxon>Micrococcales</taxon>
        <taxon>Microbacteriaceae</taxon>
        <taxon>Rathayibacter</taxon>
    </lineage>
</organism>
<gene>
    <name evidence="2" type="ORF">C7V51_09585</name>
</gene>
<evidence type="ECO:0000313" key="2">
    <source>
        <dbReference type="EMBL" id="AZZ56107.1"/>
    </source>
</evidence>
<dbReference type="Pfam" id="PF04029">
    <property type="entry name" value="2-ph_phosp"/>
    <property type="match status" value="1"/>
</dbReference>
<dbReference type="KEGG" id="ria:C7V51_09585"/>
<proteinExistence type="predicted"/>
<dbReference type="GO" id="GO:0050532">
    <property type="term" value="F:2-phosphosulfolactate phosphatase activity"/>
    <property type="evidence" value="ECO:0007669"/>
    <property type="project" value="InterPro"/>
</dbReference>
<evidence type="ECO:0000256" key="1">
    <source>
        <dbReference type="ARBA" id="ARBA00021948"/>
    </source>
</evidence>
<sequence>MIAASLDQSTYQIRFDWGARALRVLAPAAVTVVVDALPGGREFDAGSVEGSVEGRIIRAGLTDRTAVARWILARQHENGGRISINVVAMGDVDESGEVRFAMEDQLAAGAVIDALIGLGVDHVSPEAAVACASYDGLRRACAHLLTASASGRLLAAEGRADQVRAAARVDTVDEVSVLR</sequence>
<dbReference type="Gene3D" id="3.90.1560.10">
    <property type="entry name" value="ComB-like"/>
    <property type="match status" value="1"/>
</dbReference>
<reference evidence="2 3" key="1">
    <citation type="submission" date="2018-03" db="EMBL/GenBank/DDBJ databases">
        <title>Bacteriophage NCPPB3778 and a type I-E CRISPR drive the evolution of the US Biological Select Agent, Rathayibacter toxicus.</title>
        <authorList>
            <person name="Davis E.W.II."/>
            <person name="Tabima J.F."/>
            <person name="Weisberg A.J."/>
            <person name="Dantas Lopes L."/>
            <person name="Wiseman M.S."/>
            <person name="Wiseman M.S."/>
            <person name="Pupko T."/>
            <person name="Belcher M.S."/>
            <person name="Sechler A.J."/>
            <person name="Tancos M.A."/>
            <person name="Schroeder B.K."/>
            <person name="Murray T.D."/>
            <person name="Luster D.G."/>
            <person name="Schneider W.L."/>
            <person name="Rogers E."/>
            <person name="Andreote F.D."/>
            <person name="Grunwald N.J."/>
            <person name="Putnam M.L."/>
            <person name="Chang J.H."/>
        </authorList>
    </citation>
    <scope>NUCLEOTIDE SEQUENCE [LARGE SCALE GENOMIC DNA]</scope>
    <source>
        <strain evidence="2 3">NCCPB 2253</strain>
    </source>
</reference>